<reference evidence="6" key="2">
    <citation type="submission" date="2025-08" db="UniProtKB">
        <authorList>
            <consortium name="RefSeq"/>
        </authorList>
    </citation>
    <scope>IDENTIFICATION</scope>
</reference>
<keyword evidence="1 3" id="KW-0853">WD repeat</keyword>
<evidence type="ECO:0000256" key="2">
    <source>
        <dbReference type="ARBA" id="ARBA00022737"/>
    </source>
</evidence>
<dbReference type="PROSITE" id="PS50082">
    <property type="entry name" value="WD_REPEATS_2"/>
    <property type="match status" value="4"/>
</dbReference>
<feature type="repeat" description="WD" evidence="3">
    <location>
        <begin position="705"/>
        <end position="735"/>
    </location>
</feature>
<proteinExistence type="predicted"/>
<dbReference type="GeneID" id="107891049"/>
<feature type="compositionally biased region" description="Low complexity" evidence="4">
    <location>
        <begin position="154"/>
        <end position="167"/>
    </location>
</feature>
<dbReference type="InterPro" id="IPR036322">
    <property type="entry name" value="WD40_repeat_dom_sf"/>
</dbReference>
<feature type="repeat" description="WD" evidence="3">
    <location>
        <begin position="426"/>
        <end position="467"/>
    </location>
</feature>
<evidence type="ECO:0000256" key="1">
    <source>
        <dbReference type="ARBA" id="ARBA00022574"/>
    </source>
</evidence>
<dbReference type="InterPro" id="IPR020472">
    <property type="entry name" value="WD40_PAC1"/>
</dbReference>
<dbReference type="PROSITE" id="PS50294">
    <property type="entry name" value="WD_REPEATS_REGION"/>
    <property type="match status" value="3"/>
</dbReference>
<protein>
    <submittedName>
        <fullName evidence="6">WD repeat-containing protein 44</fullName>
    </submittedName>
</protein>
<feature type="compositionally biased region" description="Acidic residues" evidence="4">
    <location>
        <begin position="38"/>
        <end position="47"/>
    </location>
</feature>
<dbReference type="InterPro" id="IPR019775">
    <property type="entry name" value="WD40_repeat_CS"/>
</dbReference>
<dbReference type="Proteomes" id="UP000818029">
    <property type="component" value="Chromosome D09"/>
</dbReference>
<organism evidence="5 6">
    <name type="scientific">Gossypium hirsutum</name>
    <name type="common">Upland cotton</name>
    <name type="synonym">Gossypium mexicanum</name>
    <dbReference type="NCBI Taxonomy" id="3635"/>
    <lineage>
        <taxon>Eukaryota</taxon>
        <taxon>Viridiplantae</taxon>
        <taxon>Streptophyta</taxon>
        <taxon>Embryophyta</taxon>
        <taxon>Tracheophyta</taxon>
        <taxon>Spermatophyta</taxon>
        <taxon>Magnoliopsida</taxon>
        <taxon>eudicotyledons</taxon>
        <taxon>Gunneridae</taxon>
        <taxon>Pentapetalae</taxon>
        <taxon>rosids</taxon>
        <taxon>malvids</taxon>
        <taxon>Malvales</taxon>
        <taxon>Malvaceae</taxon>
        <taxon>Malvoideae</taxon>
        <taxon>Gossypium</taxon>
    </lineage>
</organism>
<feature type="region of interest" description="Disordered" evidence="4">
    <location>
        <begin position="121"/>
        <end position="197"/>
    </location>
</feature>
<feature type="compositionally biased region" description="Basic and acidic residues" evidence="4">
    <location>
        <begin position="183"/>
        <end position="197"/>
    </location>
</feature>
<dbReference type="PANTHER" id="PTHR14221:SF41">
    <property type="entry name" value="TRANSDUCIN_WD40 REPEAT-LIKE SUPERFAMILY PROTEIN"/>
    <property type="match status" value="1"/>
</dbReference>
<feature type="compositionally biased region" description="Low complexity" evidence="4">
    <location>
        <begin position="831"/>
        <end position="841"/>
    </location>
</feature>
<gene>
    <name evidence="6" type="primary">LOC107891049</name>
</gene>
<feature type="region of interest" description="Disordered" evidence="4">
    <location>
        <begin position="1"/>
        <end position="47"/>
    </location>
</feature>
<dbReference type="PROSITE" id="PS00678">
    <property type="entry name" value="WD_REPEATS_1"/>
    <property type="match status" value="2"/>
</dbReference>
<dbReference type="STRING" id="3635.A0A1U8HYT9"/>
<dbReference type="Pfam" id="PF00400">
    <property type="entry name" value="WD40"/>
    <property type="match status" value="4"/>
</dbReference>
<dbReference type="SUPFAM" id="SSF50978">
    <property type="entry name" value="WD40 repeat-like"/>
    <property type="match status" value="1"/>
</dbReference>
<dbReference type="Gene3D" id="2.130.10.10">
    <property type="entry name" value="YVTN repeat-like/Quinoprotein amine dehydrogenase"/>
    <property type="match status" value="1"/>
</dbReference>
<feature type="compositionally biased region" description="Pro residues" evidence="4">
    <location>
        <begin position="125"/>
        <end position="153"/>
    </location>
</feature>
<dbReference type="InterPro" id="IPR001680">
    <property type="entry name" value="WD40_rpt"/>
</dbReference>
<sequence length="941" mass="102696">MNARRMDRKKTMTMNWDGLRDDDDEFFDPSDTGHESEGSDDENEDFDDCHVSFASTVPPVTTEFRTVAATATPVAPDYDMWMTSPGSIKARRQKLFQGMGLNSNKQLLSLKRAITNKVAFHPASTPAPAPARAPAPAPAPAPARAPAPAPAPAPTRAATPTPTTASAKPEVPVATKSSAPTKEPQKSSEESSKRELQSHLPVSFLLVRSRSEGEIESRSIEKQRKLDMLGTVSKQRLARTYSMISAPQAKAYLRPGNIKASKGNQTSKQSGPLTSIFSKRGFEAFFLIKNLDTGKEFIVNEYDQDGKWNKLSDLQTGKKLTMEEFDKCVGYSPVVKELMRRANDNKSNSYISKSLKMSMSKGAAMLKSIKGVANSMALRGEKEREVVLALEQKNNANKNGNNQWVKVRQTGKSYKELSALNLCQEIQAHEGSIWIIKFSTDARYLASAGEDTVIHVWEIQECEVLSNNEGSSVTPGSSPLHPSLAGSMDLDADKRKGKVPDYVRKPEVVFSLSDRPIYSLSGHTEDVLDLSWSKSQQLLSSSMDKTVRLWDLESQSCIKVFAHSDYVTCIHFNPSDDNHFISGSLDAKVRIWNVPERRVVDWTDLNEMVTAACYSPDGQSAFIGSHKGNCRLYSTEECKLNQLEQIFVQKSKANAKKITGFQYCPTNPSQVLVTSADSRIRILEGSEVIYRCSGFRNTSSQIAASFTQDGKYVLTASEDSQVFVWRYDEPRNTGTAKRTAVPARGYEQFPCKAVSVAIPWPGTIKGETPSMSKKNSKRTQPGESPNNEDDTQPNKKGLPPLPKKNNTEKTTSPSEEDPAQASAVDPGIPESSSSMSRSSSSSKDDSPSDSSASNLNSSSSIKAGDSSSNANTGSTKSEESGSVPSAAAAPSIWSWFDVVGGGAGNTPTETTAWGLVIVTATLDGEIKIYQNFGLPRKINLI</sequence>
<feature type="repeat" description="WD" evidence="3">
    <location>
        <begin position="520"/>
        <end position="560"/>
    </location>
</feature>
<evidence type="ECO:0000256" key="4">
    <source>
        <dbReference type="SAM" id="MobiDB-lite"/>
    </source>
</evidence>
<feature type="region of interest" description="Disordered" evidence="4">
    <location>
        <begin position="762"/>
        <end position="885"/>
    </location>
</feature>
<dbReference type="RefSeq" id="XP_016671182.2">
    <property type="nucleotide sequence ID" value="XM_016815693.2"/>
</dbReference>
<dbReference type="PRINTS" id="PR00320">
    <property type="entry name" value="GPROTEINBRPT"/>
</dbReference>
<evidence type="ECO:0000313" key="5">
    <source>
        <dbReference type="Proteomes" id="UP000818029"/>
    </source>
</evidence>
<keyword evidence="2" id="KW-0677">Repeat</keyword>
<dbReference type="PANTHER" id="PTHR14221">
    <property type="entry name" value="WD REPEAT DOMAIN 44"/>
    <property type="match status" value="1"/>
</dbReference>
<evidence type="ECO:0000256" key="3">
    <source>
        <dbReference type="PROSITE-ProRule" id="PRU00221"/>
    </source>
</evidence>
<feature type="repeat" description="WD" evidence="3">
    <location>
        <begin position="560"/>
        <end position="594"/>
    </location>
</feature>
<dbReference type="SMR" id="A0A1U8HYT9"/>
<feature type="compositionally biased region" description="Polar residues" evidence="4">
    <location>
        <begin position="769"/>
        <end position="785"/>
    </location>
</feature>
<reference evidence="5" key="1">
    <citation type="journal article" date="2020" name="Nat. Genet.">
        <title>Genomic diversifications of five Gossypium allopolyploid species and their impact on cotton improvement.</title>
        <authorList>
            <person name="Chen Z.J."/>
            <person name="Sreedasyam A."/>
            <person name="Ando A."/>
            <person name="Song Q."/>
            <person name="De Santiago L.M."/>
            <person name="Hulse-Kemp A.M."/>
            <person name="Ding M."/>
            <person name="Ye W."/>
            <person name="Kirkbride R.C."/>
            <person name="Jenkins J."/>
            <person name="Plott C."/>
            <person name="Lovell J."/>
            <person name="Lin Y.M."/>
            <person name="Vaughn R."/>
            <person name="Liu B."/>
            <person name="Simpson S."/>
            <person name="Scheffler B.E."/>
            <person name="Wen L."/>
            <person name="Saski C.A."/>
            <person name="Grover C.E."/>
            <person name="Hu G."/>
            <person name="Conover J.L."/>
            <person name="Carlson J.W."/>
            <person name="Shu S."/>
            <person name="Boston L.B."/>
            <person name="Williams M."/>
            <person name="Peterson D.G."/>
            <person name="McGee K."/>
            <person name="Jones D.C."/>
            <person name="Wendel J.F."/>
            <person name="Stelly D.M."/>
            <person name="Grimwood J."/>
            <person name="Schmutz J."/>
        </authorList>
    </citation>
    <scope>NUCLEOTIDE SEQUENCE [LARGE SCALE GENOMIC DNA]</scope>
    <source>
        <strain evidence="5">cv. TM-1</strain>
    </source>
</reference>
<keyword evidence="5" id="KW-1185">Reference proteome</keyword>
<evidence type="ECO:0000313" key="6">
    <source>
        <dbReference type="RefSeq" id="XP_016671182.2"/>
    </source>
</evidence>
<accession>A0A1U8HYT9</accession>
<dbReference type="InterPro" id="IPR040324">
    <property type="entry name" value="WDR44/Dgr2"/>
</dbReference>
<dbReference type="InterPro" id="IPR015943">
    <property type="entry name" value="WD40/YVTN_repeat-like_dom_sf"/>
</dbReference>
<dbReference type="SMART" id="SM00320">
    <property type="entry name" value="WD40"/>
    <property type="match status" value="6"/>
</dbReference>
<dbReference type="PaxDb" id="3635-A0A1U8HYT9"/>
<feature type="compositionally biased region" description="Low complexity" evidence="4">
    <location>
        <begin position="848"/>
        <end position="868"/>
    </location>
</feature>
<dbReference type="KEGG" id="ghi:107891049"/>
<name>A0A1U8HYT9_GOSHI</name>
<dbReference type="AlphaFoldDB" id="A0A1U8HYT9"/>